<dbReference type="EMBL" id="PKPP01001776">
    <property type="protein sequence ID" value="PWA80018.1"/>
    <property type="molecule type" value="Genomic_DNA"/>
</dbReference>
<dbReference type="PROSITE" id="PS00299">
    <property type="entry name" value="UBIQUITIN_1"/>
    <property type="match status" value="2"/>
</dbReference>
<sequence>MQIFVKTLTGKTITLEVESSDTINNVKAKIQDKDGIPPDQQRLIFAGKQLEDGHTLADYNIHKESTLHLVLRLRGGRIWDEFLNALAKKYNQDKKICRKCYARLHPRATGRRSVATATKLVALRFVRSFPCSGEVESSDTIDDVKTKIQDKEGIPPDQQRLIFAGKQLEDGHTLADYNIHKESTLHLVLRLRGGLIWDEFLNALAKKYNQDKKICRKCYARLHPRATGRRSVATATN</sequence>
<dbReference type="InterPro" id="IPR050158">
    <property type="entry name" value="Ubiquitin_ubiquitin-like"/>
</dbReference>
<dbReference type="OrthoDB" id="1666379at2759"/>
<keyword evidence="9" id="KW-0150">Chloroplast</keyword>
<evidence type="ECO:0000256" key="9">
    <source>
        <dbReference type="ARBA" id="ARBA00022528"/>
    </source>
</evidence>
<evidence type="ECO:0000256" key="14">
    <source>
        <dbReference type="ARBA" id="ARBA00035124"/>
    </source>
</evidence>
<evidence type="ECO:0000256" key="15">
    <source>
        <dbReference type="ARBA" id="ARBA00054839"/>
    </source>
</evidence>
<dbReference type="GO" id="GO:0005737">
    <property type="term" value="C:cytoplasm"/>
    <property type="evidence" value="ECO:0007669"/>
    <property type="project" value="UniProtKB-SubCell"/>
</dbReference>
<protein>
    <recommendedName>
        <fullName evidence="16">Ubiquitin-like domain-containing protein</fullName>
    </recommendedName>
</protein>
<dbReference type="Gene3D" id="3.10.20.90">
    <property type="entry name" value="Phosphatidylinositol 3-kinase Catalytic Subunit, Chain A, domain 1"/>
    <property type="match status" value="2"/>
</dbReference>
<keyword evidence="18" id="KW-1185">Reference proteome</keyword>
<dbReference type="InterPro" id="IPR019956">
    <property type="entry name" value="Ubiquitin_dom"/>
</dbReference>
<evidence type="ECO:0000256" key="6">
    <source>
        <dbReference type="ARBA" id="ARBA00010570"/>
    </source>
</evidence>
<dbReference type="InterPro" id="IPR011332">
    <property type="entry name" value="Ribosomal_zn-bd"/>
</dbReference>
<keyword evidence="12" id="KW-0539">Nucleus</keyword>
<dbReference type="InterPro" id="IPR038587">
    <property type="entry name" value="Ribosomal_eL40_sf"/>
</dbReference>
<keyword evidence="10" id="KW-0832">Ubl conjugation</keyword>
<dbReference type="GO" id="GO:0005634">
    <property type="term" value="C:nucleus"/>
    <property type="evidence" value="ECO:0007669"/>
    <property type="project" value="UniProtKB-SubCell"/>
</dbReference>
<dbReference type="InterPro" id="IPR001975">
    <property type="entry name" value="Ribosomal_eL40_dom"/>
</dbReference>
<keyword evidence="9" id="KW-0934">Plastid</keyword>
<keyword evidence="11" id="KW-0689">Ribosomal protein</keyword>
<reference evidence="17 18" key="1">
    <citation type="journal article" date="2018" name="Mol. Plant">
        <title>The genome of Artemisia annua provides insight into the evolution of Asteraceae family and artemisinin biosynthesis.</title>
        <authorList>
            <person name="Shen Q."/>
            <person name="Zhang L."/>
            <person name="Liao Z."/>
            <person name="Wang S."/>
            <person name="Yan T."/>
            <person name="Shi P."/>
            <person name="Liu M."/>
            <person name="Fu X."/>
            <person name="Pan Q."/>
            <person name="Wang Y."/>
            <person name="Lv Z."/>
            <person name="Lu X."/>
            <person name="Zhang F."/>
            <person name="Jiang W."/>
            <person name="Ma Y."/>
            <person name="Chen M."/>
            <person name="Hao X."/>
            <person name="Li L."/>
            <person name="Tang Y."/>
            <person name="Lv G."/>
            <person name="Zhou Y."/>
            <person name="Sun X."/>
            <person name="Brodelius P.E."/>
            <person name="Rose J.K.C."/>
            <person name="Tang K."/>
        </authorList>
    </citation>
    <scope>NUCLEOTIDE SEQUENCE [LARGE SCALE GENOMIC DNA]</scope>
    <source>
        <strain evidence="18">cv. Huhao1</strain>
        <tissue evidence="17">Leaf</tissue>
    </source>
</reference>
<dbReference type="SUPFAM" id="SSF54236">
    <property type="entry name" value="Ubiquitin-like"/>
    <property type="match status" value="2"/>
</dbReference>
<dbReference type="Gene3D" id="4.10.1060.50">
    <property type="match status" value="2"/>
</dbReference>
<keyword evidence="13" id="KW-0687">Ribonucleoprotein</keyword>
<proteinExistence type="inferred from homology"/>
<dbReference type="SMART" id="SM00213">
    <property type="entry name" value="UBQ"/>
    <property type="match status" value="2"/>
</dbReference>
<evidence type="ECO:0000256" key="13">
    <source>
        <dbReference type="ARBA" id="ARBA00023274"/>
    </source>
</evidence>
<evidence type="ECO:0000256" key="7">
    <source>
        <dbReference type="ARBA" id="ARBA00022490"/>
    </source>
</evidence>
<evidence type="ECO:0000256" key="8">
    <source>
        <dbReference type="ARBA" id="ARBA00022499"/>
    </source>
</evidence>
<keyword evidence="7" id="KW-0963">Cytoplasm</keyword>
<evidence type="ECO:0000313" key="18">
    <source>
        <dbReference type="Proteomes" id="UP000245207"/>
    </source>
</evidence>
<comment type="function">
    <text evidence="15">Ubiquitin exists either covalently attached to another protein, or free (unanchored). When covalently bound, it is conjugated to target proteins via an isopeptide bond either as a monomer (monoubiquitin), a polymer linked via different Lys residues of the ubiquitin (polyubiquitin chains) or a linear polymer linked via the initiator Met of the ubiquitin (linear polyubiquitin chains). Polyubiquitin chains, when attached to a target protein, have different functions depending on the Lys residue of the ubiquitin that is linked: Lys-48-linked is involved in protein degradation via the proteasome. Linear polymer chains formed via attachment by the initiator Met lead to cell signaling. Ubiquitin is usually conjugated to Lys residues of target proteins, however, in rare cases, conjugation to Cys or Ser residues has been observed. When polyubiquitin is free (unanchored-polyubiquitin), it also has distinct roles, such as in activation of protein kinases, and in signaling.</text>
</comment>
<dbReference type="GO" id="GO:0003729">
    <property type="term" value="F:mRNA binding"/>
    <property type="evidence" value="ECO:0007669"/>
    <property type="project" value="UniProtKB-ARBA"/>
</dbReference>
<evidence type="ECO:0000256" key="10">
    <source>
        <dbReference type="ARBA" id="ARBA00022843"/>
    </source>
</evidence>
<dbReference type="SUPFAM" id="SSF57829">
    <property type="entry name" value="Zn-binding ribosomal proteins"/>
    <property type="match status" value="2"/>
</dbReference>
<dbReference type="CDD" id="cd01803">
    <property type="entry name" value="Ubl_ubiquitin"/>
    <property type="match status" value="1"/>
</dbReference>
<dbReference type="Proteomes" id="UP000245207">
    <property type="component" value="Unassembled WGS sequence"/>
</dbReference>
<evidence type="ECO:0000256" key="1">
    <source>
        <dbReference type="ARBA" id="ARBA00002241"/>
    </source>
</evidence>
<evidence type="ECO:0000256" key="3">
    <source>
        <dbReference type="ARBA" id="ARBA00004496"/>
    </source>
</evidence>
<evidence type="ECO:0000313" key="17">
    <source>
        <dbReference type="EMBL" id="PWA80018.1"/>
    </source>
</evidence>
<dbReference type="PROSITE" id="PS50053">
    <property type="entry name" value="UBIQUITIN_2"/>
    <property type="match status" value="2"/>
</dbReference>
<dbReference type="FunFam" id="3.10.20.90:FF:000160">
    <property type="entry name" value="Polyubiquitin-C"/>
    <property type="match status" value="1"/>
</dbReference>
<comment type="similarity">
    <text evidence="6">In the C-terminal section; belongs to the eukaryotic ribosomal protein eL40 family.</text>
</comment>
<keyword evidence="8" id="KW-1017">Isopeptide bond</keyword>
<evidence type="ECO:0000259" key="16">
    <source>
        <dbReference type="PROSITE" id="PS50053"/>
    </source>
</evidence>
<dbReference type="InterPro" id="IPR029071">
    <property type="entry name" value="Ubiquitin-like_domsf"/>
</dbReference>
<evidence type="ECO:0000256" key="11">
    <source>
        <dbReference type="ARBA" id="ARBA00022980"/>
    </source>
</evidence>
<dbReference type="GO" id="GO:0006412">
    <property type="term" value="P:translation"/>
    <property type="evidence" value="ECO:0007669"/>
    <property type="project" value="InterPro"/>
</dbReference>
<dbReference type="GO" id="GO:0003735">
    <property type="term" value="F:structural constituent of ribosome"/>
    <property type="evidence" value="ECO:0007669"/>
    <property type="project" value="InterPro"/>
</dbReference>
<evidence type="ECO:0000256" key="12">
    <source>
        <dbReference type="ARBA" id="ARBA00023242"/>
    </source>
</evidence>
<feature type="domain" description="Ubiquitin-like" evidence="16">
    <location>
        <begin position="134"/>
        <end position="194"/>
    </location>
</feature>
<feature type="domain" description="Ubiquitin-like" evidence="16">
    <location>
        <begin position="1"/>
        <end position="76"/>
    </location>
</feature>
<comment type="similarity">
    <text evidence="5">Belongs to the ubiquitin family.</text>
</comment>
<dbReference type="Pfam" id="PF01020">
    <property type="entry name" value="Ribosomal_L40e"/>
    <property type="match status" value="2"/>
</dbReference>
<dbReference type="PANTHER" id="PTHR10666">
    <property type="entry name" value="UBIQUITIN"/>
    <property type="match status" value="1"/>
</dbReference>
<comment type="similarity">
    <text evidence="4">In the N-terminal section; belongs to the ubiquitin family.</text>
</comment>
<dbReference type="InterPro" id="IPR000626">
    <property type="entry name" value="Ubiquitin-like_dom"/>
</dbReference>
<organism evidence="17 18">
    <name type="scientific">Artemisia annua</name>
    <name type="common">Sweet wormwood</name>
    <dbReference type="NCBI Taxonomy" id="35608"/>
    <lineage>
        <taxon>Eukaryota</taxon>
        <taxon>Viridiplantae</taxon>
        <taxon>Streptophyta</taxon>
        <taxon>Embryophyta</taxon>
        <taxon>Tracheophyta</taxon>
        <taxon>Spermatophyta</taxon>
        <taxon>Magnoliopsida</taxon>
        <taxon>eudicotyledons</taxon>
        <taxon>Gunneridae</taxon>
        <taxon>Pentapetalae</taxon>
        <taxon>asterids</taxon>
        <taxon>campanulids</taxon>
        <taxon>Asterales</taxon>
        <taxon>Asteraceae</taxon>
        <taxon>Asteroideae</taxon>
        <taxon>Anthemideae</taxon>
        <taxon>Artemisiinae</taxon>
        <taxon>Artemisia</taxon>
    </lineage>
</organism>
<dbReference type="GO" id="GO:0005840">
    <property type="term" value="C:ribosome"/>
    <property type="evidence" value="ECO:0007669"/>
    <property type="project" value="UniProtKB-KW"/>
</dbReference>
<dbReference type="Pfam" id="PF00240">
    <property type="entry name" value="ubiquitin"/>
    <property type="match status" value="2"/>
</dbReference>
<comment type="subunit">
    <text evidence="14">Part of the 60S ribosomal subunit.</text>
</comment>
<comment type="function">
    <text evidence="1">Component of the 60S subunit of the ribosome.</text>
</comment>
<dbReference type="GO" id="GO:1990904">
    <property type="term" value="C:ribonucleoprotein complex"/>
    <property type="evidence" value="ECO:0007669"/>
    <property type="project" value="UniProtKB-KW"/>
</dbReference>
<evidence type="ECO:0000256" key="5">
    <source>
        <dbReference type="ARBA" id="ARBA00008430"/>
    </source>
</evidence>
<evidence type="ECO:0000256" key="2">
    <source>
        <dbReference type="ARBA" id="ARBA00004123"/>
    </source>
</evidence>
<comment type="subcellular location">
    <subcellularLocation>
        <location evidence="3">Cytoplasm</location>
    </subcellularLocation>
    <subcellularLocation>
        <location evidence="2">Nucleus</location>
    </subcellularLocation>
</comment>
<accession>A0A2U1P2P5</accession>
<evidence type="ECO:0000256" key="4">
    <source>
        <dbReference type="ARBA" id="ARBA00008373"/>
    </source>
</evidence>
<comment type="caution">
    <text evidence="17">The sequence shown here is derived from an EMBL/GenBank/DDBJ whole genome shotgun (WGS) entry which is preliminary data.</text>
</comment>
<gene>
    <name evidence="17" type="ORF">CTI12_AA069560</name>
</gene>
<dbReference type="InterPro" id="IPR019954">
    <property type="entry name" value="Ubiquitin_CS"/>
</dbReference>
<dbReference type="PRINTS" id="PR00348">
    <property type="entry name" value="UBIQUITIN"/>
</dbReference>
<dbReference type="SMART" id="SM01377">
    <property type="entry name" value="Ribosomal_L40e"/>
    <property type="match status" value="2"/>
</dbReference>
<name>A0A2U1P2P5_ARTAN</name>
<dbReference type="FunFam" id="3.10.20.90:FF:000016">
    <property type="entry name" value="Polyubiquitin 3"/>
    <property type="match status" value="1"/>
</dbReference>
<dbReference type="STRING" id="35608.A0A2U1P2P5"/>
<dbReference type="AlphaFoldDB" id="A0A2U1P2P5"/>